<dbReference type="KEGG" id="seds:AAY24_11350"/>
<keyword evidence="3" id="KW-1185">Reference proteome</keyword>
<dbReference type="EMBL" id="CP011412">
    <property type="protein sequence ID" value="AKH20845.1"/>
    <property type="molecule type" value="Genomic_DNA"/>
</dbReference>
<dbReference type="CDD" id="cd10931">
    <property type="entry name" value="CE4_u7"/>
    <property type="match status" value="1"/>
</dbReference>
<dbReference type="InterPro" id="IPR011330">
    <property type="entry name" value="Glyco_hydro/deAcase_b/a-brl"/>
</dbReference>
<accession>A0A0F7K103</accession>
<dbReference type="RefSeq" id="WP_046859775.1">
    <property type="nucleotide sequence ID" value="NZ_CP011412.1"/>
</dbReference>
<dbReference type="GO" id="GO:0005975">
    <property type="term" value="P:carbohydrate metabolic process"/>
    <property type="evidence" value="ECO:0007669"/>
    <property type="project" value="InterPro"/>
</dbReference>
<dbReference type="PATRIC" id="fig|1543721.4.peg.2352"/>
<dbReference type="AlphaFoldDB" id="A0A0F7K103"/>
<reference evidence="2 3" key="1">
    <citation type="journal article" date="2015" name="Genome Announc.">
        <title>Complete Genome Sequence of Sedimenticola thiotaurini Strain SIP-G1, a Polyphosphate- and Polyhydroxyalkanoate-Accumulating Sulfur-Oxidizing Gammaproteobacterium Isolated from Salt Marsh Sediments.</title>
        <authorList>
            <person name="Flood B.E."/>
            <person name="Jones D.S."/>
            <person name="Bailey J.V."/>
        </authorList>
    </citation>
    <scope>NUCLEOTIDE SEQUENCE [LARGE SCALE GENOMIC DNA]</scope>
    <source>
        <strain evidence="2 3">SIP-G1</strain>
    </source>
</reference>
<dbReference type="Proteomes" id="UP000034410">
    <property type="component" value="Chromosome"/>
</dbReference>
<feature type="domain" description="DUF7033" evidence="1">
    <location>
        <begin position="118"/>
        <end position="203"/>
    </location>
</feature>
<name>A0A0F7K103_9GAMM</name>
<dbReference type="SUPFAM" id="SSF88713">
    <property type="entry name" value="Glycoside hydrolase/deacetylase"/>
    <property type="match status" value="1"/>
</dbReference>
<dbReference type="Gene3D" id="3.20.20.370">
    <property type="entry name" value="Glycoside hydrolase/deacetylase"/>
    <property type="match status" value="1"/>
</dbReference>
<gene>
    <name evidence="2" type="ORF">AAY24_11350</name>
</gene>
<sequence>MTLIIETPESMTKERNYILQTLLGEFLGLEWVHHPTSRQDIKITQSGNVAASISLPDVLFSTSENKWLDSASLPISSSPLWDTDDLGLDILLVKSVVPVIYGDQEPVSRNNGRNMYLPVDIFGSAFFMLTRYEELIVTDQDDHDRFPATASSAYQNNYLDRPIVDEYVEILWACISELWPDIIRKRRVPKKLISCDLDRPFDCSVATIKGVSRRLAKDIVRDKSPRQALDTILTSYHRWRHDYSSDEYLQAVDWIMDANEKVGNKVAFYFITKHSHHGYDGCYSMTQSVIRGLMRRIVNRGHEVGLHASYNSYRNLDQINCELGELKQALANESIAVDEIGSRQHYLRWSTAITPRYLDAAGVSYDSSLAYADRPGFRCGTCHSFRMYDLKSRKTLTLREKPLILMECSVLGEQYMGLGYSDDALQLMKSYRDVCEQFGGDFTLLWHNSHFESAKDREFYLQLIS</sequence>
<evidence type="ECO:0000313" key="3">
    <source>
        <dbReference type="Proteomes" id="UP000034410"/>
    </source>
</evidence>
<evidence type="ECO:0000313" key="2">
    <source>
        <dbReference type="EMBL" id="AKH20845.1"/>
    </source>
</evidence>
<organism evidence="2 3">
    <name type="scientific">Sedimenticola thiotaurini</name>
    <dbReference type="NCBI Taxonomy" id="1543721"/>
    <lineage>
        <taxon>Bacteria</taxon>
        <taxon>Pseudomonadati</taxon>
        <taxon>Pseudomonadota</taxon>
        <taxon>Gammaproteobacteria</taxon>
        <taxon>Chromatiales</taxon>
        <taxon>Sedimenticolaceae</taxon>
        <taxon>Sedimenticola</taxon>
    </lineage>
</organism>
<proteinExistence type="predicted"/>
<protein>
    <recommendedName>
        <fullName evidence="1">DUF7033 domain-containing protein</fullName>
    </recommendedName>
</protein>
<evidence type="ECO:0000259" key="1">
    <source>
        <dbReference type="Pfam" id="PF23019"/>
    </source>
</evidence>
<dbReference type="Pfam" id="PF23019">
    <property type="entry name" value="DUF7033"/>
    <property type="match status" value="1"/>
</dbReference>
<dbReference type="InterPro" id="IPR054297">
    <property type="entry name" value="DUF7033"/>
</dbReference>